<sequence length="152" mass="17694">MSAEHRLLQDVLYHNDYDKEVRPVMNNHEQLKVYFALKLVQIVDVDGKSEAVRVNVWTTQNWKDPFLTWDPSDYGGIEEINVTPTMVWLPIIILYNNAANGFAGGPEKYKTKVVINSNGTVNWFAATQFLFSCKINIRWFPFDEQYCYMTFG</sequence>
<dbReference type="PANTHER" id="PTHR18945">
    <property type="entry name" value="NEUROTRANSMITTER GATED ION CHANNEL"/>
    <property type="match status" value="1"/>
</dbReference>
<dbReference type="EMBL" id="DS472410">
    <property type="protein sequence ID" value="EDO27901.1"/>
    <property type="molecule type" value="Genomic_DNA"/>
</dbReference>
<dbReference type="HOGENOM" id="CLU_018074_7_0_1"/>
<evidence type="ECO:0000259" key="12">
    <source>
        <dbReference type="Pfam" id="PF02931"/>
    </source>
</evidence>
<dbReference type="PRINTS" id="PR00254">
    <property type="entry name" value="NICOTINICR"/>
</dbReference>
<evidence type="ECO:0000256" key="2">
    <source>
        <dbReference type="ARBA" id="ARBA00022475"/>
    </source>
</evidence>
<dbReference type="eggNOG" id="KOG3645">
    <property type="taxonomic scope" value="Eukaryota"/>
</dbReference>
<accession>A7T7Z5</accession>
<evidence type="ECO:0000256" key="6">
    <source>
        <dbReference type="ARBA" id="ARBA00023136"/>
    </source>
</evidence>
<evidence type="ECO:0000313" key="13">
    <source>
        <dbReference type="EMBL" id="EDO27901.1"/>
    </source>
</evidence>
<evidence type="ECO:0000256" key="8">
    <source>
        <dbReference type="ARBA" id="ARBA00023286"/>
    </source>
</evidence>
<keyword evidence="5 11" id="KW-0406">Ion transport</keyword>
<evidence type="ECO:0000256" key="3">
    <source>
        <dbReference type="ARBA" id="ARBA00022692"/>
    </source>
</evidence>
<keyword evidence="4" id="KW-0770">Synapse</keyword>
<dbReference type="InParanoid" id="A7T7Z5"/>
<dbReference type="Gene3D" id="2.70.170.10">
    <property type="entry name" value="Neurotransmitter-gated ion-channel ligand-binding domain"/>
    <property type="match status" value="1"/>
</dbReference>
<feature type="domain" description="Neurotransmitter-gated ion-channel ligand-binding" evidence="12">
    <location>
        <begin position="5"/>
        <end position="152"/>
    </location>
</feature>
<evidence type="ECO:0000256" key="5">
    <source>
        <dbReference type="ARBA" id="ARBA00023065"/>
    </source>
</evidence>
<evidence type="ECO:0000313" key="14">
    <source>
        <dbReference type="Proteomes" id="UP000001593"/>
    </source>
</evidence>
<dbReference type="SUPFAM" id="SSF63712">
    <property type="entry name" value="Nicotinic receptor ligand binding domain-like"/>
    <property type="match status" value="1"/>
</dbReference>
<dbReference type="PhylomeDB" id="A7T7Z5"/>
<dbReference type="Proteomes" id="UP000001593">
    <property type="component" value="Unassembled WGS sequence"/>
</dbReference>
<keyword evidence="1 11" id="KW-0813">Transport</keyword>
<evidence type="ECO:0000256" key="7">
    <source>
        <dbReference type="ARBA" id="ARBA00023170"/>
    </source>
</evidence>
<dbReference type="InterPro" id="IPR002394">
    <property type="entry name" value="Nicotinic_acetylcholine_rcpt"/>
</dbReference>
<dbReference type="InterPro" id="IPR006201">
    <property type="entry name" value="Neur_channel"/>
</dbReference>
<comment type="similarity">
    <text evidence="11">Belongs to the ligand-gated ion channel (TC 1.A.9) family.</text>
</comment>
<dbReference type="GO" id="GO:0022848">
    <property type="term" value="F:acetylcholine-gated monoatomic cation-selective channel activity"/>
    <property type="evidence" value="ECO:0007669"/>
    <property type="project" value="InterPro"/>
</dbReference>
<evidence type="ECO:0000256" key="4">
    <source>
        <dbReference type="ARBA" id="ARBA00023018"/>
    </source>
</evidence>
<dbReference type="PRINTS" id="PR00252">
    <property type="entry name" value="NRIONCHANNEL"/>
</dbReference>
<keyword evidence="9 11" id="KW-0407">Ion channel</keyword>
<keyword evidence="8" id="KW-1071">Ligand-gated ion channel</keyword>
<organism evidence="13 14">
    <name type="scientific">Nematostella vectensis</name>
    <name type="common">Starlet sea anemone</name>
    <dbReference type="NCBI Taxonomy" id="45351"/>
    <lineage>
        <taxon>Eukaryota</taxon>
        <taxon>Metazoa</taxon>
        <taxon>Cnidaria</taxon>
        <taxon>Anthozoa</taxon>
        <taxon>Hexacorallia</taxon>
        <taxon>Actiniaria</taxon>
        <taxon>Edwardsiidae</taxon>
        <taxon>Nematostella</taxon>
    </lineage>
</organism>
<dbReference type="Pfam" id="PF02931">
    <property type="entry name" value="Neur_chan_LBD"/>
    <property type="match status" value="1"/>
</dbReference>
<reference evidence="13 14" key="1">
    <citation type="journal article" date="2007" name="Science">
        <title>Sea anemone genome reveals ancestral eumetazoan gene repertoire and genomic organization.</title>
        <authorList>
            <person name="Putnam N.H."/>
            <person name="Srivastava M."/>
            <person name="Hellsten U."/>
            <person name="Dirks B."/>
            <person name="Chapman J."/>
            <person name="Salamov A."/>
            <person name="Terry A."/>
            <person name="Shapiro H."/>
            <person name="Lindquist E."/>
            <person name="Kapitonov V.V."/>
            <person name="Jurka J."/>
            <person name="Genikhovich G."/>
            <person name="Grigoriev I.V."/>
            <person name="Lucas S.M."/>
            <person name="Steele R.E."/>
            <person name="Finnerty J.R."/>
            <person name="Technau U."/>
            <person name="Martindale M.Q."/>
            <person name="Rokhsar D.S."/>
        </authorList>
    </citation>
    <scope>NUCLEOTIDE SEQUENCE [LARGE SCALE GENOMIC DNA]</scope>
    <source>
        <strain evidence="14">CH2 X CH6</strain>
    </source>
</reference>
<evidence type="ECO:0000256" key="9">
    <source>
        <dbReference type="ARBA" id="ARBA00023303"/>
    </source>
</evidence>
<evidence type="ECO:0000256" key="1">
    <source>
        <dbReference type="ARBA" id="ARBA00022448"/>
    </source>
</evidence>
<dbReference type="InterPro" id="IPR018000">
    <property type="entry name" value="Neurotransmitter_ion_chnl_CS"/>
</dbReference>
<evidence type="ECO:0000256" key="10">
    <source>
        <dbReference type="ARBA" id="ARBA00034099"/>
    </source>
</evidence>
<dbReference type="GO" id="GO:0045211">
    <property type="term" value="C:postsynaptic membrane"/>
    <property type="evidence" value="ECO:0007669"/>
    <property type="project" value="InterPro"/>
</dbReference>
<dbReference type="KEGG" id="nve:5498259"/>
<keyword evidence="6" id="KW-0472">Membrane</keyword>
<gene>
    <name evidence="13" type="ORF">NEMVEDRAFT_v1g149547</name>
</gene>
<dbReference type="AlphaFoldDB" id="A7T7Z5"/>
<dbReference type="FunFam" id="2.70.170.10:FF:000028">
    <property type="entry name" value="AcetylCholine Receptor"/>
    <property type="match status" value="1"/>
</dbReference>
<protein>
    <recommendedName>
        <fullName evidence="12">Neurotransmitter-gated ion-channel ligand-binding domain-containing protein</fullName>
    </recommendedName>
</protein>
<keyword evidence="14" id="KW-1185">Reference proteome</keyword>
<dbReference type="InterPro" id="IPR006202">
    <property type="entry name" value="Neur_chan_lig-bd"/>
</dbReference>
<keyword evidence="2" id="KW-1003">Cell membrane</keyword>
<evidence type="ECO:0000256" key="11">
    <source>
        <dbReference type="RuleBase" id="RU000687"/>
    </source>
</evidence>
<dbReference type="InterPro" id="IPR036734">
    <property type="entry name" value="Neur_chan_lig-bd_sf"/>
</dbReference>
<keyword evidence="7" id="KW-0675">Receptor</keyword>
<keyword evidence="3" id="KW-0812">Transmembrane</keyword>
<proteinExistence type="inferred from homology"/>
<comment type="subcellular location">
    <subcellularLocation>
        <location evidence="10">Synaptic cell membrane</location>
        <topology evidence="10">Multi-pass membrane protein</topology>
    </subcellularLocation>
</comment>
<dbReference type="OMA" id="AWINLEW"/>
<dbReference type="PROSITE" id="PS00236">
    <property type="entry name" value="NEUROTR_ION_CHANNEL"/>
    <property type="match status" value="1"/>
</dbReference>
<dbReference type="GO" id="GO:0004888">
    <property type="term" value="F:transmembrane signaling receptor activity"/>
    <property type="evidence" value="ECO:0007669"/>
    <property type="project" value="InterPro"/>
</dbReference>
<name>A7T7Z5_NEMVE</name>
<dbReference type="STRING" id="45351.A7T7Z5"/>